<dbReference type="GO" id="GO:0003735">
    <property type="term" value="F:structural constituent of ribosome"/>
    <property type="evidence" value="ECO:0007669"/>
    <property type="project" value="InterPro"/>
</dbReference>
<dbReference type="GO" id="GO:0003729">
    <property type="term" value="F:mRNA binding"/>
    <property type="evidence" value="ECO:0007669"/>
    <property type="project" value="UniProtKB-ARBA"/>
</dbReference>
<dbReference type="AlphaFoldDB" id="A0A931E1K4"/>
<name>A0A931E1K4_9CORY</name>
<dbReference type="SUPFAM" id="SSF52161">
    <property type="entry name" value="Ribosomal protein L13"/>
    <property type="match status" value="1"/>
</dbReference>
<dbReference type="Proteomes" id="UP000658613">
    <property type="component" value="Unassembled WGS sequence"/>
</dbReference>
<keyword evidence="3 5" id="KW-0687">Ribonucleoprotein</keyword>
<dbReference type="CDD" id="cd00392">
    <property type="entry name" value="Ribosomal_L13"/>
    <property type="match status" value="1"/>
</dbReference>
<dbReference type="GO" id="GO:0022625">
    <property type="term" value="C:cytosolic large ribosomal subunit"/>
    <property type="evidence" value="ECO:0007669"/>
    <property type="project" value="TreeGrafter"/>
</dbReference>
<dbReference type="PIRSF" id="PIRSF002181">
    <property type="entry name" value="Ribosomal_L13"/>
    <property type="match status" value="1"/>
</dbReference>
<dbReference type="PANTHER" id="PTHR11545">
    <property type="entry name" value="RIBOSOMAL PROTEIN L13"/>
    <property type="match status" value="1"/>
</dbReference>
<dbReference type="NCBIfam" id="TIGR01066">
    <property type="entry name" value="rplM_bact"/>
    <property type="match status" value="1"/>
</dbReference>
<dbReference type="GO" id="GO:0017148">
    <property type="term" value="P:negative regulation of translation"/>
    <property type="evidence" value="ECO:0007669"/>
    <property type="project" value="TreeGrafter"/>
</dbReference>
<evidence type="ECO:0000256" key="1">
    <source>
        <dbReference type="ARBA" id="ARBA00006227"/>
    </source>
</evidence>
<keyword evidence="8" id="KW-1185">Reference proteome</keyword>
<reference evidence="7" key="1">
    <citation type="submission" date="2020-11" db="EMBL/GenBank/DDBJ databases">
        <title>Sequencing the genomes of 1000 actinobacteria strains.</title>
        <authorList>
            <person name="Klenk H.-P."/>
        </authorList>
    </citation>
    <scope>NUCLEOTIDE SEQUENCE</scope>
    <source>
        <strain evidence="7">DSM 45632</strain>
    </source>
</reference>
<comment type="caution">
    <text evidence="7">The sequence shown here is derived from an EMBL/GenBank/DDBJ whole genome shotgun (WGS) entry which is preliminary data.</text>
</comment>
<dbReference type="InterPro" id="IPR036899">
    <property type="entry name" value="Ribosomal_uL13_sf"/>
</dbReference>
<feature type="region of interest" description="Disordered" evidence="6">
    <location>
        <begin position="68"/>
        <end position="89"/>
    </location>
</feature>
<dbReference type="EMBL" id="JADOUE010000001">
    <property type="protein sequence ID" value="MBG6123049.1"/>
    <property type="molecule type" value="Genomic_DNA"/>
</dbReference>
<evidence type="ECO:0000313" key="7">
    <source>
        <dbReference type="EMBL" id="MBG6123049.1"/>
    </source>
</evidence>
<dbReference type="InterPro" id="IPR005823">
    <property type="entry name" value="Ribosomal_uL13_bac-type"/>
</dbReference>
<protein>
    <recommendedName>
        <fullName evidence="4 5">Large ribosomal subunit protein uL13</fullName>
    </recommendedName>
</protein>
<dbReference type="HAMAP" id="MF_01366">
    <property type="entry name" value="Ribosomal_uL13"/>
    <property type="match status" value="1"/>
</dbReference>
<comment type="similarity">
    <text evidence="1 5">Belongs to the universal ribosomal protein uL13 family.</text>
</comment>
<keyword evidence="2 5" id="KW-0689">Ribosomal protein</keyword>
<comment type="subunit">
    <text evidence="5">Part of the 50S ribosomal subunit.</text>
</comment>
<evidence type="ECO:0000256" key="3">
    <source>
        <dbReference type="ARBA" id="ARBA00023274"/>
    </source>
</evidence>
<evidence type="ECO:0000256" key="2">
    <source>
        <dbReference type="ARBA" id="ARBA00022980"/>
    </source>
</evidence>
<dbReference type="GO" id="GO:0006412">
    <property type="term" value="P:translation"/>
    <property type="evidence" value="ECO:0007669"/>
    <property type="project" value="UniProtKB-UniRule"/>
</dbReference>
<accession>A0A931E1K4</accession>
<dbReference type="PANTHER" id="PTHR11545:SF2">
    <property type="entry name" value="LARGE RIBOSOMAL SUBUNIT PROTEIN UL13M"/>
    <property type="match status" value="1"/>
</dbReference>
<evidence type="ECO:0000256" key="5">
    <source>
        <dbReference type="HAMAP-Rule" id="MF_01366"/>
    </source>
</evidence>
<dbReference type="RefSeq" id="WP_196825339.1">
    <property type="nucleotide sequence ID" value="NZ_CP046980.1"/>
</dbReference>
<evidence type="ECO:0000256" key="6">
    <source>
        <dbReference type="SAM" id="MobiDB-lite"/>
    </source>
</evidence>
<organism evidence="7 8">
    <name type="scientific">Corynebacterium aquatimens</name>
    <dbReference type="NCBI Taxonomy" id="1190508"/>
    <lineage>
        <taxon>Bacteria</taxon>
        <taxon>Bacillati</taxon>
        <taxon>Actinomycetota</taxon>
        <taxon>Actinomycetes</taxon>
        <taxon>Mycobacteriales</taxon>
        <taxon>Corynebacteriaceae</taxon>
        <taxon>Corynebacterium</taxon>
    </lineage>
</organism>
<dbReference type="FunFam" id="3.90.1180.10:FF:000001">
    <property type="entry name" value="50S ribosomal protein L13"/>
    <property type="match status" value="1"/>
</dbReference>
<dbReference type="InterPro" id="IPR005822">
    <property type="entry name" value="Ribosomal_uL13"/>
</dbReference>
<dbReference type="Pfam" id="PF00572">
    <property type="entry name" value="Ribosomal_L13"/>
    <property type="match status" value="1"/>
</dbReference>
<evidence type="ECO:0000256" key="4">
    <source>
        <dbReference type="ARBA" id="ARBA00035201"/>
    </source>
</evidence>
<sequence length="147" mass="16610">MSTYHPKSGDITRKWYVVDATDVVLGKLASTVADLLRGKHKPQFAPNVDTGDHVIVINAEKIAVSSNKRDREMRYRHSGYPGGLKSMTLGRALDTRPDRVIEESVKGMMPHNRLSRQSIKKLHVFVGEEHPYASQKPEPFEFKQVAQ</sequence>
<comment type="function">
    <text evidence="5">This protein is one of the early assembly proteins of the 50S ribosomal subunit, although it is not seen to bind rRNA by itself. It is important during the early stages of 50S assembly.</text>
</comment>
<dbReference type="Gene3D" id="3.90.1180.10">
    <property type="entry name" value="Ribosomal protein L13"/>
    <property type="match status" value="1"/>
</dbReference>
<gene>
    <name evidence="5" type="primary">rplM</name>
    <name evidence="7" type="ORF">IW254_002018</name>
</gene>
<evidence type="ECO:0000313" key="8">
    <source>
        <dbReference type="Proteomes" id="UP000658613"/>
    </source>
</evidence>
<proteinExistence type="inferred from homology"/>